<dbReference type="Proteomes" id="UP000753724">
    <property type="component" value="Unassembled WGS sequence"/>
</dbReference>
<comment type="caution">
    <text evidence="2">The sequence shown here is derived from an EMBL/GenBank/DDBJ whole genome shotgun (WGS) entry which is preliminary data.</text>
</comment>
<accession>A0ABW9XI14</accession>
<sequence length="89" mass="8437">MMHLGKTMLLAAAGMLVATPVLAAQARTDHHRVNANAKSALALAGSATGVGKKKGPGTGGTPSWAPIVGGLAVVGGAAAALSKGSPGSP</sequence>
<evidence type="ECO:0000313" key="2">
    <source>
        <dbReference type="EMBL" id="NBC38185.1"/>
    </source>
</evidence>
<reference evidence="3" key="1">
    <citation type="submission" date="2020-01" db="EMBL/GenBank/DDBJ databases">
        <title>Sphingomonas sp. strain CSW-10.</title>
        <authorList>
            <person name="Chen W.-M."/>
        </authorList>
    </citation>
    <scope>NUCLEOTIDE SEQUENCE [LARGE SCALE GENOMIC DNA]</scope>
    <source>
        <strain evidence="3">FSY-8</strain>
    </source>
</reference>
<proteinExistence type="predicted"/>
<dbReference type="RefSeq" id="WP_161720949.1">
    <property type="nucleotide sequence ID" value="NZ_JAAAPO010000009.1"/>
</dbReference>
<keyword evidence="3" id="KW-1185">Reference proteome</keyword>
<keyword evidence="1" id="KW-0732">Signal</keyword>
<organism evidence="2 3">
    <name type="scientific">Novosphingobium ovatum</name>
    <dbReference type="NCBI Taxonomy" id="1908523"/>
    <lineage>
        <taxon>Bacteria</taxon>
        <taxon>Pseudomonadati</taxon>
        <taxon>Pseudomonadota</taxon>
        <taxon>Alphaproteobacteria</taxon>
        <taxon>Sphingomonadales</taxon>
        <taxon>Sphingomonadaceae</taxon>
        <taxon>Novosphingobium</taxon>
    </lineage>
</organism>
<name>A0ABW9XI14_9SPHN</name>
<evidence type="ECO:0000313" key="3">
    <source>
        <dbReference type="Proteomes" id="UP000753724"/>
    </source>
</evidence>
<gene>
    <name evidence="2" type="ORF">GTZ99_16665</name>
</gene>
<feature type="signal peptide" evidence="1">
    <location>
        <begin position="1"/>
        <end position="23"/>
    </location>
</feature>
<feature type="chain" id="PRO_5045931788" description="MYXO-CTERM domain-containing protein" evidence="1">
    <location>
        <begin position="24"/>
        <end position="89"/>
    </location>
</feature>
<evidence type="ECO:0008006" key="4">
    <source>
        <dbReference type="Google" id="ProtNLM"/>
    </source>
</evidence>
<dbReference type="EMBL" id="JAAAPO010000009">
    <property type="protein sequence ID" value="NBC38185.1"/>
    <property type="molecule type" value="Genomic_DNA"/>
</dbReference>
<evidence type="ECO:0000256" key="1">
    <source>
        <dbReference type="SAM" id="SignalP"/>
    </source>
</evidence>
<protein>
    <recommendedName>
        <fullName evidence="4">MYXO-CTERM domain-containing protein</fullName>
    </recommendedName>
</protein>